<organism evidence="1 2">
    <name type="scientific">Rhizopogon vesiculosus</name>
    <dbReference type="NCBI Taxonomy" id="180088"/>
    <lineage>
        <taxon>Eukaryota</taxon>
        <taxon>Fungi</taxon>
        <taxon>Dikarya</taxon>
        <taxon>Basidiomycota</taxon>
        <taxon>Agaricomycotina</taxon>
        <taxon>Agaricomycetes</taxon>
        <taxon>Agaricomycetidae</taxon>
        <taxon>Boletales</taxon>
        <taxon>Suillineae</taxon>
        <taxon>Rhizopogonaceae</taxon>
        <taxon>Rhizopogon</taxon>
    </lineage>
</organism>
<protein>
    <submittedName>
        <fullName evidence="1">Uncharacterized protein</fullName>
    </submittedName>
</protein>
<evidence type="ECO:0000313" key="1">
    <source>
        <dbReference type="EMBL" id="OJA17735.1"/>
    </source>
</evidence>
<dbReference type="AlphaFoldDB" id="A0A1J8QAP4"/>
<dbReference type="EMBL" id="LVVM01001843">
    <property type="protein sequence ID" value="OJA17735.1"/>
    <property type="molecule type" value="Genomic_DNA"/>
</dbReference>
<accession>A0A1J8QAP4</accession>
<feature type="non-terminal residue" evidence="1">
    <location>
        <position position="47"/>
    </location>
</feature>
<dbReference type="OrthoDB" id="2789670at2759"/>
<evidence type="ECO:0000313" key="2">
    <source>
        <dbReference type="Proteomes" id="UP000183567"/>
    </source>
</evidence>
<dbReference type="Proteomes" id="UP000183567">
    <property type="component" value="Unassembled WGS sequence"/>
</dbReference>
<reference evidence="1 2" key="1">
    <citation type="submission" date="2016-03" db="EMBL/GenBank/DDBJ databases">
        <title>Comparative genomics of the ectomycorrhizal sister species Rhizopogon vinicolor and Rhizopogon vesiculosus (Basidiomycota: Boletales) reveals a divergence of the mating type B locus.</title>
        <authorList>
            <person name="Mujic A.B."/>
            <person name="Kuo A."/>
            <person name="Tritt A."/>
            <person name="Lipzen A."/>
            <person name="Chen C."/>
            <person name="Johnson J."/>
            <person name="Sharma A."/>
            <person name="Barry K."/>
            <person name="Grigoriev I.V."/>
            <person name="Spatafora J.W."/>
        </authorList>
    </citation>
    <scope>NUCLEOTIDE SEQUENCE [LARGE SCALE GENOMIC DNA]</scope>
    <source>
        <strain evidence="1 2">AM-OR11-056</strain>
    </source>
</reference>
<keyword evidence="2" id="KW-1185">Reference proteome</keyword>
<gene>
    <name evidence="1" type="ORF">AZE42_08826</name>
</gene>
<sequence>MLGKADNSILSRSSMVGEHLQRIEEQGEALKPELETALKNAATSVFV</sequence>
<name>A0A1J8QAP4_9AGAM</name>
<comment type="caution">
    <text evidence="1">The sequence shown here is derived from an EMBL/GenBank/DDBJ whole genome shotgun (WGS) entry which is preliminary data.</text>
</comment>
<dbReference type="STRING" id="180088.A0A1J8QAP4"/>
<proteinExistence type="predicted"/>